<dbReference type="GO" id="GO:0004222">
    <property type="term" value="F:metalloendopeptidase activity"/>
    <property type="evidence" value="ECO:0007669"/>
    <property type="project" value="TreeGrafter"/>
</dbReference>
<dbReference type="EMBL" id="JADWDJ010000012">
    <property type="protein sequence ID" value="KAG5271963.1"/>
    <property type="molecule type" value="Genomic_DNA"/>
</dbReference>
<evidence type="ECO:0000313" key="5">
    <source>
        <dbReference type="Proteomes" id="UP000823561"/>
    </source>
</evidence>
<organism evidence="4 5">
    <name type="scientific">Alosa alosa</name>
    <name type="common">allis shad</name>
    <dbReference type="NCBI Taxonomy" id="278164"/>
    <lineage>
        <taxon>Eukaryota</taxon>
        <taxon>Metazoa</taxon>
        <taxon>Chordata</taxon>
        <taxon>Craniata</taxon>
        <taxon>Vertebrata</taxon>
        <taxon>Euteleostomi</taxon>
        <taxon>Actinopterygii</taxon>
        <taxon>Neopterygii</taxon>
        <taxon>Teleostei</taxon>
        <taxon>Clupei</taxon>
        <taxon>Clupeiformes</taxon>
        <taxon>Clupeoidei</taxon>
        <taxon>Clupeidae</taxon>
        <taxon>Alosa</taxon>
    </lineage>
</organism>
<accession>A0AAV6GA93</accession>
<sequence length="116" mass="12862">MNGDGCSSQCKKEPFFNCIDEPSMCYFYEGDGVCEDFEQETSVRDCGLYTPSGFLDQWAAAVDVSHEERLYCPADVAAGYPAITKVTRITIILLATLVEFSTGRQDPQVQVENISK</sequence>
<dbReference type="PANTHER" id="PTHR46130:SF2">
    <property type="entry name" value="PAPPALYSIN-1"/>
    <property type="match status" value="1"/>
</dbReference>
<comment type="caution">
    <text evidence="4">The sequence shown here is derived from an EMBL/GenBank/DDBJ whole genome shotgun (WGS) entry which is preliminary data.</text>
</comment>
<dbReference type="InterPro" id="IPR011936">
    <property type="entry name" value="Myxo_disulph_rpt"/>
</dbReference>
<protein>
    <submittedName>
        <fullName evidence="4">Uncharacterized protein</fullName>
    </submittedName>
</protein>
<dbReference type="GO" id="GO:0005615">
    <property type="term" value="C:extracellular space"/>
    <property type="evidence" value="ECO:0007669"/>
    <property type="project" value="TreeGrafter"/>
</dbReference>
<evidence type="ECO:0000256" key="1">
    <source>
        <dbReference type="ARBA" id="ARBA00022729"/>
    </source>
</evidence>
<dbReference type="NCBIfam" id="TIGR02232">
    <property type="entry name" value="myxo_disulf_rpt"/>
    <property type="match status" value="1"/>
</dbReference>
<dbReference type="GO" id="GO:0007166">
    <property type="term" value="P:cell surface receptor signaling pathway"/>
    <property type="evidence" value="ECO:0007669"/>
    <property type="project" value="TreeGrafter"/>
</dbReference>
<keyword evidence="3" id="KW-1015">Disulfide bond</keyword>
<name>A0AAV6GA93_9TELE</name>
<dbReference type="PANTHER" id="PTHR46130">
    <property type="entry name" value="LAMGL DOMAIN-CONTAINING PROTEIN"/>
    <property type="match status" value="1"/>
</dbReference>
<keyword evidence="2" id="KW-0677">Repeat</keyword>
<dbReference type="InterPro" id="IPR043543">
    <property type="entry name" value="PAPPA/PAPPA2"/>
</dbReference>
<dbReference type="Proteomes" id="UP000823561">
    <property type="component" value="Chromosome 12"/>
</dbReference>
<evidence type="ECO:0000256" key="2">
    <source>
        <dbReference type="ARBA" id="ARBA00022737"/>
    </source>
</evidence>
<evidence type="ECO:0000313" key="4">
    <source>
        <dbReference type="EMBL" id="KAG5271963.1"/>
    </source>
</evidence>
<proteinExistence type="predicted"/>
<keyword evidence="5" id="KW-1185">Reference proteome</keyword>
<gene>
    <name evidence="4" type="ORF">AALO_G00160080</name>
</gene>
<dbReference type="AlphaFoldDB" id="A0AAV6GA93"/>
<keyword evidence="1" id="KW-0732">Signal</keyword>
<dbReference type="GO" id="GO:0006508">
    <property type="term" value="P:proteolysis"/>
    <property type="evidence" value="ECO:0007669"/>
    <property type="project" value="TreeGrafter"/>
</dbReference>
<evidence type="ECO:0000256" key="3">
    <source>
        <dbReference type="ARBA" id="ARBA00023157"/>
    </source>
</evidence>
<reference evidence="4" key="1">
    <citation type="submission" date="2020-10" db="EMBL/GenBank/DDBJ databases">
        <title>Chromosome-scale genome assembly of the Allis shad, Alosa alosa.</title>
        <authorList>
            <person name="Margot Z."/>
            <person name="Christophe K."/>
            <person name="Cabau C."/>
            <person name="Louis A."/>
            <person name="Berthelot C."/>
            <person name="Parey E."/>
            <person name="Roest Crollius H."/>
            <person name="Montfort J."/>
            <person name="Robinson-Rechavi M."/>
            <person name="Bucao C."/>
            <person name="Bouchez O."/>
            <person name="Gislard M."/>
            <person name="Lluch J."/>
            <person name="Milhes M."/>
            <person name="Lampietro C."/>
            <person name="Lopez Roques C."/>
            <person name="Donnadieu C."/>
            <person name="Braasch I."/>
            <person name="Desvignes T."/>
            <person name="Postlethwait J."/>
            <person name="Bobe J."/>
            <person name="Guiguen Y."/>
        </authorList>
    </citation>
    <scope>NUCLEOTIDE SEQUENCE</scope>
    <source>
        <strain evidence="4">M-15738</strain>
        <tissue evidence="4">Blood</tissue>
    </source>
</reference>